<feature type="chain" id="PRO_5003227242" evidence="1">
    <location>
        <begin position="20"/>
        <end position="76"/>
    </location>
</feature>
<keyword evidence="3" id="KW-1185">Reference proteome</keyword>
<evidence type="ECO:0000313" key="2">
    <source>
        <dbReference type="EMBL" id="EFY07704.1"/>
    </source>
</evidence>
<dbReference type="AlphaFoldDB" id="E8LIF0"/>
<dbReference type="RefSeq" id="WP_009142710.1">
    <property type="nucleotide sequence ID" value="NZ_GL830960.1"/>
</dbReference>
<reference evidence="2 3" key="1">
    <citation type="submission" date="2011-01" db="EMBL/GenBank/DDBJ databases">
        <authorList>
            <person name="Weinstock G."/>
            <person name="Sodergren E."/>
            <person name="Clifton S."/>
            <person name="Fulton L."/>
            <person name="Fulton B."/>
            <person name="Courtney L."/>
            <person name="Fronick C."/>
            <person name="Harrison M."/>
            <person name="Strong C."/>
            <person name="Farmer C."/>
            <person name="Delahaunty K."/>
            <person name="Markovic C."/>
            <person name="Hall O."/>
            <person name="Minx P."/>
            <person name="Tomlinson C."/>
            <person name="Mitreva M."/>
            <person name="Hou S."/>
            <person name="Chen J."/>
            <person name="Wollam A."/>
            <person name="Pepin K.H."/>
            <person name="Johnson M."/>
            <person name="Bhonagiri V."/>
            <person name="Zhang X."/>
            <person name="Suruliraj S."/>
            <person name="Warren W."/>
            <person name="Chinwalla A."/>
            <person name="Mardis E.R."/>
            <person name="Wilson R.K."/>
        </authorList>
    </citation>
    <scope>NUCLEOTIDE SEQUENCE [LARGE SCALE GENOMIC DNA]</scope>
    <source>
        <strain evidence="3">DSM 22608 / JCM 16073 / KCTC 15190 / YIT 12066</strain>
    </source>
</reference>
<organism evidence="2 3">
    <name type="scientific">Succinatimonas hippei (strain DSM 22608 / JCM 16073 / KCTC 15190 / YIT 12066)</name>
    <dbReference type="NCBI Taxonomy" id="762983"/>
    <lineage>
        <taxon>Bacteria</taxon>
        <taxon>Pseudomonadati</taxon>
        <taxon>Pseudomonadota</taxon>
        <taxon>Gammaproteobacteria</taxon>
        <taxon>Aeromonadales</taxon>
        <taxon>Succinivibrionaceae</taxon>
        <taxon>Succinatimonas</taxon>
    </lineage>
</organism>
<proteinExistence type="predicted"/>
<gene>
    <name evidence="2" type="ORF">HMPREF9444_00490</name>
</gene>
<accession>E8LIF0</accession>
<evidence type="ECO:0000256" key="1">
    <source>
        <dbReference type="SAM" id="SignalP"/>
    </source>
</evidence>
<evidence type="ECO:0000313" key="3">
    <source>
        <dbReference type="Proteomes" id="UP000018458"/>
    </source>
</evidence>
<dbReference type="STRING" id="762983.HMPREF9444_00490"/>
<dbReference type="HOGENOM" id="CLU_2653113_0_0_6"/>
<feature type="signal peptide" evidence="1">
    <location>
        <begin position="1"/>
        <end position="19"/>
    </location>
</feature>
<keyword evidence="1" id="KW-0732">Signal</keyword>
<comment type="caution">
    <text evidence="2">The sequence shown here is derived from an EMBL/GenBank/DDBJ whole genome shotgun (WGS) entry which is preliminary data.</text>
</comment>
<dbReference type="Proteomes" id="UP000018458">
    <property type="component" value="Unassembled WGS sequence"/>
</dbReference>
<name>E8LIF0_SUCHY</name>
<protein>
    <submittedName>
        <fullName evidence="2">Uncharacterized protein</fullName>
    </submittedName>
</protein>
<sequence length="76" mass="8697">MKKFFLLCALLFSGSSAFATMEASWNDQNNIFAKGISDCPMYVYQQNKDGSYKELVWAHEIKKRNASLDSGECVYR</sequence>
<dbReference type="EMBL" id="AEVO01000022">
    <property type="protein sequence ID" value="EFY07704.1"/>
    <property type="molecule type" value="Genomic_DNA"/>
</dbReference>